<protein>
    <submittedName>
        <fullName evidence="1">Uncharacterized protein</fullName>
    </submittedName>
</protein>
<keyword evidence="2" id="KW-1185">Reference proteome</keyword>
<organism evidence="1 2">
    <name type="scientific">Reticulomyxa filosa</name>
    <dbReference type="NCBI Taxonomy" id="46433"/>
    <lineage>
        <taxon>Eukaryota</taxon>
        <taxon>Sar</taxon>
        <taxon>Rhizaria</taxon>
        <taxon>Retaria</taxon>
        <taxon>Foraminifera</taxon>
        <taxon>Monothalamids</taxon>
        <taxon>Reticulomyxidae</taxon>
        <taxon>Reticulomyxa</taxon>
    </lineage>
</organism>
<reference evidence="1 2" key="1">
    <citation type="journal article" date="2013" name="Curr. Biol.">
        <title>The Genome of the Foraminiferan Reticulomyxa filosa.</title>
        <authorList>
            <person name="Glockner G."/>
            <person name="Hulsmann N."/>
            <person name="Schleicher M."/>
            <person name="Noegel A.A."/>
            <person name="Eichinger L."/>
            <person name="Gallinger C."/>
            <person name="Pawlowski J."/>
            <person name="Sierra R."/>
            <person name="Euteneuer U."/>
            <person name="Pillet L."/>
            <person name="Moustafa A."/>
            <person name="Platzer M."/>
            <person name="Groth M."/>
            <person name="Szafranski K."/>
            <person name="Schliwa M."/>
        </authorList>
    </citation>
    <scope>NUCLEOTIDE SEQUENCE [LARGE SCALE GENOMIC DNA]</scope>
</reference>
<evidence type="ECO:0000313" key="1">
    <source>
        <dbReference type="EMBL" id="ETO00952.1"/>
    </source>
</evidence>
<dbReference type="EMBL" id="ASPP01039597">
    <property type="protein sequence ID" value="ETO00952.1"/>
    <property type="molecule type" value="Genomic_DNA"/>
</dbReference>
<gene>
    <name evidence="1" type="ORF">RFI_36488</name>
</gene>
<accession>X6LIJ1</accession>
<evidence type="ECO:0000313" key="2">
    <source>
        <dbReference type="Proteomes" id="UP000023152"/>
    </source>
</evidence>
<proteinExistence type="predicted"/>
<dbReference type="Proteomes" id="UP000023152">
    <property type="component" value="Unassembled WGS sequence"/>
</dbReference>
<dbReference type="AlphaFoldDB" id="X6LIJ1"/>
<name>X6LIJ1_RETFI</name>
<comment type="caution">
    <text evidence="1">The sequence shown here is derived from an EMBL/GenBank/DDBJ whole genome shotgun (WGS) entry which is preliminary data.</text>
</comment>
<sequence length="74" mass="9161">MKKIFQFVTVFIVFKSHKHIDIYFFIFLFMFERRVIGNIWDENKIKCKKELKKMDCKKKMKNGINGKIKLEKWL</sequence>